<accession>A0A5M8NV73</accession>
<organism evidence="1 2">
    <name type="scientific">Candidatus Ordinivivax streblomastigis</name>
    <dbReference type="NCBI Taxonomy" id="2540710"/>
    <lineage>
        <taxon>Bacteria</taxon>
        <taxon>Pseudomonadati</taxon>
        <taxon>Bacteroidota</taxon>
        <taxon>Bacteroidia</taxon>
        <taxon>Bacteroidales</taxon>
        <taxon>Candidatus Ordinivivax</taxon>
    </lineage>
</organism>
<proteinExistence type="predicted"/>
<dbReference type="Proteomes" id="UP000324575">
    <property type="component" value="Unassembled WGS sequence"/>
</dbReference>
<evidence type="ECO:0000313" key="1">
    <source>
        <dbReference type="EMBL" id="KAA6300543.1"/>
    </source>
</evidence>
<evidence type="ECO:0000313" key="2">
    <source>
        <dbReference type="Proteomes" id="UP000324575"/>
    </source>
</evidence>
<dbReference type="AlphaFoldDB" id="A0A5M8NV73"/>
<dbReference type="EMBL" id="SNRX01000069">
    <property type="protein sequence ID" value="KAA6300543.1"/>
    <property type="molecule type" value="Genomic_DNA"/>
</dbReference>
<reference evidence="1 2" key="1">
    <citation type="submission" date="2019-03" db="EMBL/GenBank/DDBJ databases">
        <title>Single cell metagenomics reveals metabolic interactions within the superorganism composed of flagellate Streblomastix strix and complex community of Bacteroidetes bacteria on its surface.</title>
        <authorList>
            <person name="Treitli S.C."/>
            <person name="Kolisko M."/>
            <person name="Husnik F."/>
            <person name="Keeling P."/>
            <person name="Hampl V."/>
        </authorList>
    </citation>
    <scope>NUCLEOTIDE SEQUENCE [LARGE SCALE GENOMIC DNA]</scope>
    <source>
        <strain evidence="1">St1</strain>
    </source>
</reference>
<comment type="caution">
    <text evidence="1">The sequence shown here is derived from an EMBL/GenBank/DDBJ whole genome shotgun (WGS) entry which is preliminary data.</text>
</comment>
<protein>
    <submittedName>
        <fullName evidence="1">Uncharacterized protein</fullName>
    </submittedName>
</protein>
<name>A0A5M8NV73_9BACT</name>
<sequence>MLLLTSLIQGCYKEDAITPTVLTSAASKYEFPQGDSPADTIMAEVYEKYGVKCIYKDFTQSDIDRSWLPPGGGGLVSTKCRWRYVNVDVQLLSAATILKEKIFGLLPENMVQAALRSYPYLYVVDEMRYLSNGQLAKIYPTKALDSWTIDLGLNYQQSDNYEMRIFYPVRVMVEVFDYAYAEGAITMPAEFFAGLDRYTLSLTSRNRANNAGPGTPDYTNYWARRGFLPFVSPVGGGVYTSPTQSGSALSASVLSPLSDADREIPQFFLFLCLDTHCWEYFEPGNIFDDCPKLKTRLEMFNNRMKEVYGIDFDAIRAKLYEGATLDTSPDRYRTESDDDDDYSFIYH</sequence>
<gene>
    <name evidence="1" type="ORF">EZS26_003310</name>
</gene>